<name>A0A9W7NFA2_9PROT</name>
<dbReference type="GO" id="GO:0016757">
    <property type="term" value="F:glycosyltransferase activity"/>
    <property type="evidence" value="ECO:0007669"/>
    <property type="project" value="TreeGrafter"/>
</dbReference>
<feature type="repeat" description="TPR" evidence="1">
    <location>
        <begin position="192"/>
        <end position="225"/>
    </location>
</feature>
<dbReference type="PANTHER" id="PTHR44998">
    <property type="match status" value="1"/>
</dbReference>
<evidence type="ECO:0000313" key="3">
    <source>
        <dbReference type="Proteomes" id="UP000480854"/>
    </source>
</evidence>
<evidence type="ECO:0000256" key="1">
    <source>
        <dbReference type="PROSITE-ProRule" id="PRU00339"/>
    </source>
</evidence>
<comment type="caution">
    <text evidence="2">The sequence shown here is derived from an EMBL/GenBank/DDBJ whole genome shotgun (WGS) entry which is preliminary data.</text>
</comment>
<evidence type="ECO:0008006" key="4">
    <source>
        <dbReference type="Google" id="ProtNLM"/>
    </source>
</evidence>
<evidence type="ECO:0000313" key="2">
    <source>
        <dbReference type="EMBL" id="KAA0676758.1"/>
    </source>
</evidence>
<gene>
    <name evidence="2" type="ORF">DS843_25790</name>
</gene>
<dbReference type="EMBL" id="QOKW01000030">
    <property type="protein sequence ID" value="KAA0676758.1"/>
    <property type="molecule type" value="Genomic_DNA"/>
</dbReference>
<dbReference type="Pfam" id="PF14559">
    <property type="entry name" value="TPR_19"/>
    <property type="match status" value="1"/>
</dbReference>
<dbReference type="Proteomes" id="UP000480854">
    <property type="component" value="Unassembled WGS sequence"/>
</dbReference>
<protein>
    <recommendedName>
        <fullName evidence="4">Tetratricopeptide repeat protein</fullName>
    </recommendedName>
</protein>
<accession>A0A9W7NFA2</accession>
<dbReference type="PROSITE" id="PS50005">
    <property type="entry name" value="TPR"/>
    <property type="match status" value="3"/>
</dbReference>
<feature type="repeat" description="TPR" evidence="1">
    <location>
        <begin position="81"/>
        <end position="114"/>
    </location>
</feature>
<dbReference type="PANTHER" id="PTHR44998:SF1">
    <property type="entry name" value="UDP-N-ACETYLGLUCOSAMINE--PEPTIDE N-ACETYLGLUCOSAMINYLTRANSFERASE 110 KDA SUBUNIT"/>
    <property type="match status" value="1"/>
</dbReference>
<keyword evidence="3" id="KW-1185">Reference proteome</keyword>
<dbReference type="Gene3D" id="1.25.40.10">
    <property type="entry name" value="Tetratricopeptide repeat domain"/>
    <property type="match status" value="2"/>
</dbReference>
<dbReference type="GO" id="GO:0006493">
    <property type="term" value="P:protein O-linked glycosylation"/>
    <property type="evidence" value="ECO:0007669"/>
    <property type="project" value="TreeGrafter"/>
</dbReference>
<dbReference type="InterPro" id="IPR011990">
    <property type="entry name" value="TPR-like_helical_dom_sf"/>
</dbReference>
<sequence>MSQAQPGVVMVSLSEAYAIAIGHHRAGRMGEAAGIYRAILDADPRQADALHLLGVLSGQIGRTEDALSLIAQAIALDPEVADYHDNLGSLRRTGGDVARAVGHHARALALDPARAKAAFNRGLALGDLGHGDLGRVEEALSCFRAALRVDPGYGAAALAAGRLLAGGPEPGVIRGAAERWLAHALALAPDSADAWGAVGRARLAAGEADGAVTGYDRAARLRPGDGTALSNLAMATLQASGALPEFSRADRPEPTWAEPLARALDLFREALERGAGEVAEAALFRTALLTIHRGMLDDARLERIAQRARDRLRRVPGDGAAAACIAHDLYRRGRLVAASRLARRHLRGWPGEAVRADPQAAKWRQVDARPVFLDALAGYRPRIAEAGERSMPVPPTAEGGAILLVSVDSGYWRRFGGWFLSHALKDETGNRVHVHVVNPGAEDRADLDRRCAAQPGRLSWSMERIDLTAHAPGAETTYYACARFLVALDLLERTGAPVFITDIDARCTASLPPDLRDGAGWDLTIMRDRRARGPFDDIIVSFLGVAPTAAGRGVLGLVCAYIGWFFDRGEAAWTLDQAAPYAVLHDWARRGRALRLREHEFLRLPWFDFPVKDEGPVKGEE</sequence>
<feature type="repeat" description="TPR" evidence="1">
    <location>
        <begin position="47"/>
        <end position="80"/>
    </location>
</feature>
<dbReference type="InterPro" id="IPR019734">
    <property type="entry name" value="TPR_rpt"/>
</dbReference>
<dbReference type="SMART" id="SM00028">
    <property type="entry name" value="TPR"/>
    <property type="match status" value="4"/>
</dbReference>
<dbReference type="RefSeq" id="WP_149471708.1">
    <property type="nucleotide sequence ID" value="NZ_QOKW01000030.1"/>
</dbReference>
<dbReference type="OrthoDB" id="7247356at2"/>
<proteinExistence type="predicted"/>
<organism evidence="2 3">
    <name type="scientific">Roseomonas genomospecies 6</name>
    <dbReference type="NCBI Taxonomy" id="214106"/>
    <lineage>
        <taxon>Bacteria</taxon>
        <taxon>Pseudomonadati</taxon>
        <taxon>Pseudomonadota</taxon>
        <taxon>Alphaproteobacteria</taxon>
        <taxon>Acetobacterales</taxon>
        <taxon>Roseomonadaceae</taxon>
        <taxon>Roseomonas</taxon>
    </lineage>
</organism>
<dbReference type="AlphaFoldDB" id="A0A9W7NFA2"/>
<dbReference type="SUPFAM" id="SSF48452">
    <property type="entry name" value="TPR-like"/>
    <property type="match status" value="2"/>
</dbReference>
<keyword evidence="1" id="KW-0802">TPR repeat</keyword>
<dbReference type="Pfam" id="PF13432">
    <property type="entry name" value="TPR_16"/>
    <property type="match status" value="1"/>
</dbReference>
<reference evidence="2 3" key="1">
    <citation type="submission" date="2018-07" db="EMBL/GenBank/DDBJ databases">
        <title>Genome sequence of Azospirillum sp. ATCC 49961.</title>
        <authorList>
            <person name="Sant'Anna F.H."/>
            <person name="Baldani J.I."/>
            <person name="Zilli J.E."/>
            <person name="Reis V.M."/>
            <person name="Hartmann A."/>
            <person name="Cruz L."/>
            <person name="de Souza E.M."/>
            <person name="de Oliveira Pedrosa F."/>
            <person name="Passaglia L.M.P."/>
        </authorList>
    </citation>
    <scope>NUCLEOTIDE SEQUENCE [LARGE SCALE GENOMIC DNA]</scope>
    <source>
        <strain evidence="2 3">ATCC 49961</strain>
    </source>
</reference>